<sequence>MAFGKKTDRAGLQAVLELKNVDYSKDPEIQQLYTRLVNGRSQFGQILAKNASASLQIAEVVDAVKEYNSKMESVSQEIAQASEDATQSASESSRVAGEVSNQHEELTNTILSASEESAAIYKNIEEGQQELTAIRDLSDKTISESSTMKQNMEKLFDIISNMNEVIEGINSISSQTNLLALNASIEAARAGEAGKGFAVVAEEIRKLAEQTQNMTANMSEFVERIKEASAKSSDSANTAVEALGDMSEKINSAWEINDANQKSVGKISDSISSLAAVSEEISSSMDEMANQANHIQQQCEQQQQDAQRLAELRENLKDATTPIYQILDDLENAKQIAGEMKKDVFYNTEAV</sequence>
<feature type="compositionally biased region" description="Polar residues" evidence="5">
    <location>
        <begin position="76"/>
        <end position="93"/>
    </location>
</feature>
<dbReference type="PANTHER" id="PTHR32089">
    <property type="entry name" value="METHYL-ACCEPTING CHEMOTAXIS PROTEIN MCPB"/>
    <property type="match status" value="1"/>
</dbReference>
<name>A0A0M6WB53_9FIRM</name>
<evidence type="ECO:0000256" key="5">
    <source>
        <dbReference type="SAM" id="MobiDB-lite"/>
    </source>
</evidence>
<dbReference type="AlphaFoldDB" id="A0A0M6WB53"/>
<dbReference type="PROSITE" id="PS50111">
    <property type="entry name" value="CHEMOTAXIS_TRANSDUC_2"/>
    <property type="match status" value="1"/>
</dbReference>
<dbReference type="GO" id="GO:0006935">
    <property type="term" value="P:chemotaxis"/>
    <property type="evidence" value="ECO:0007669"/>
    <property type="project" value="InterPro"/>
</dbReference>
<dbReference type="InterPro" id="IPR004089">
    <property type="entry name" value="MCPsignal_dom"/>
</dbReference>
<dbReference type="PRINTS" id="PR00260">
    <property type="entry name" value="CHEMTRNSDUCR"/>
</dbReference>
<dbReference type="GO" id="GO:0004888">
    <property type="term" value="F:transmembrane signaling receptor activity"/>
    <property type="evidence" value="ECO:0007669"/>
    <property type="project" value="InterPro"/>
</dbReference>
<accession>A0A0M6WB53</accession>
<evidence type="ECO:0000256" key="4">
    <source>
        <dbReference type="SAM" id="Coils"/>
    </source>
</evidence>
<dbReference type="OrthoDB" id="9816519at2"/>
<dbReference type="GO" id="GO:0007165">
    <property type="term" value="P:signal transduction"/>
    <property type="evidence" value="ECO:0007669"/>
    <property type="project" value="UniProtKB-KW"/>
</dbReference>
<proteinExistence type="inferred from homology"/>
<evidence type="ECO:0000256" key="3">
    <source>
        <dbReference type="PROSITE-ProRule" id="PRU00284"/>
    </source>
</evidence>
<reference evidence="8" key="1">
    <citation type="submission" date="2015-05" db="EMBL/GenBank/DDBJ databases">
        <authorList>
            <consortium name="Pathogen Informatics"/>
        </authorList>
    </citation>
    <scope>NUCLEOTIDE SEQUENCE [LARGE SCALE GENOMIC DNA]</scope>
    <source>
        <strain evidence="8">M72</strain>
    </source>
</reference>
<feature type="region of interest" description="Disordered" evidence="5">
    <location>
        <begin position="76"/>
        <end position="101"/>
    </location>
</feature>
<dbReference type="STRING" id="301302.ERS852420_01917"/>
<dbReference type="Gene3D" id="1.10.287.950">
    <property type="entry name" value="Methyl-accepting chemotaxis protein"/>
    <property type="match status" value="1"/>
</dbReference>
<dbReference type="RefSeq" id="WP_055066785.1">
    <property type="nucleotide sequence ID" value="NZ_CP173697.1"/>
</dbReference>
<protein>
    <recommendedName>
        <fullName evidence="6">Methyl-accepting transducer domain-containing protein</fullName>
    </recommendedName>
</protein>
<evidence type="ECO:0000313" key="8">
    <source>
        <dbReference type="Proteomes" id="UP000049979"/>
    </source>
</evidence>
<evidence type="ECO:0000256" key="2">
    <source>
        <dbReference type="ARBA" id="ARBA00029447"/>
    </source>
</evidence>
<evidence type="ECO:0000256" key="1">
    <source>
        <dbReference type="ARBA" id="ARBA00023224"/>
    </source>
</evidence>
<feature type="domain" description="Methyl-accepting transducer" evidence="6">
    <location>
        <begin position="67"/>
        <end position="296"/>
    </location>
</feature>
<comment type="similarity">
    <text evidence="2">Belongs to the methyl-accepting chemotaxis (MCP) protein family.</text>
</comment>
<evidence type="ECO:0000313" key="7">
    <source>
        <dbReference type="EMBL" id="CRL32185.1"/>
    </source>
</evidence>
<dbReference type="InterPro" id="IPR004090">
    <property type="entry name" value="Chemotax_Me-accpt_rcpt"/>
</dbReference>
<dbReference type="Proteomes" id="UP000049979">
    <property type="component" value="Unassembled WGS sequence"/>
</dbReference>
<dbReference type="GO" id="GO:0016020">
    <property type="term" value="C:membrane"/>
    <property type="evidence" value="ECO:0007669"/>
    <property type="project" value="InterPro"/>
</dbReference>
<feature type="coiled-coil region" evidence="4">
    <location>
        <begin position="285"/>
        <end position="319"/>
    </location>
</feature>
<evidence type="ECO:0000259" key="6">
    <source>
        <dbReference type="PROSITE" id="PS50111"/>
    </source>
</evidence>
<dbReference type="SMART" id="SM00283">
    <property type="entry name" value="MA"/>
    <property type="match status" value="1"/>
</dbReference>
<dbReference type="EMBL" id="CVRR01000003">
    <property type="protein sequence ID" value="CRL32185.1"/>
    <property type="molecule type" value="Genomic_DNA"/>
</dbReference>
<keyword evidence="1 3" id="KW-0807">Transducer</keyword>
<dbReference type="PANTHER" id="PTHR32089:SF112">
    <property type="entry name" value="LYSOZYME-LIKE PROTEIN-RELATED"/>
    <property type="match status" value="1"/>
</dbReference>
<keyword evidence="4" id="KW-0175">Coiled coil</keyword>
<keyword evidence="8" id="KW-1185">Reference proteome</keyword>
<dbReference type="SUPFAM" id="SSF58104">
    <property type="entry name" value="Methyl-accepting chemotaxis protein (MCP) signaling domain"/>
    <property type="match status" value="1"/>
</dbReference>
<gene>
    <name evidence="7" type="ORF">M72_19731</name>
</gene>
<organism evidence="7 8">
    <name type="scientific">Roseburia faecis</name>
    <dbReference type="NCBI Taxonomy" id="301302"/>
    <lineage>
        <taxon>Bacteria</taxon>
        <taxon>Bacillati</taxon>
        <taxon>Bacillota</taxon>
        <taxon>Clostridia</taxon>
        <taxon>Lachnospirales</taxon>
        <taxon>Lachnospiraceae</taxon>
        <taxon>Roseburia</taxon>
    </lineage>
</organism>
<dbReference type="Pfam" id="PF00015">
    <property type="entry name" value="MCPsignal"/>
    <property type="match status" value="1"/>
</dbReference>